<comment type="caution">
    <text evidence="2">The sequence shown here is derived from an EMBL/GenBank/DDBJ whole genome shotgun (WGS) entry which is preliminary data.</text>
</comment>
<evidence type="ECO:0008006" key="4">
    <source>
        <dbReference type="Google" id="ProtNLM"/>
    </source>
</evidence>
<evidence type="ECO:0000313" key="2">
    <source>
        <dbReference type="EMBL" id="MFC6060446.1"/>
    </source>
</evidence>
<evidence type="ECO:0000256" key="1">
    <source>
        <dbReference type="SAM" id="Phobius"/>
    </source>
</evidence>
<dbReference type="RefSeq" id="WP_386406531.1">
    <property type="nucleotide sequence ID" value="NZ_JBHSPT010000124.1"/>
</dbReference>
<gene>
    <name evidence="2" type="ORF">ACFP50_35120</name>
</gene>
<feature type="transmembrane region" description="Helical" evidence="1">
    <location>
        <begin position="45"/>
        <end position="66"/>
    </location>
</feature>
<keyword evidence="1" id="KW-1133">Transmembrane helix</keyword>
<name>A0ABW1MAS0_9ACTN</name>
<protein>
    <recommendedName>
        <fullName evidence="4">ABC transporter permease</fullName>
    </recommendedName>
</protein>
<organism evidence="2 3">
    <name type="scientific">Streptomyces pratens</name>
    <dbReference type="NCBI Taxonomy" id="887456"/>
    <lineage>
        <taxon>Bacteria</taxon>
        <taxon>Bacillati</taxon>
        <taxon>Actinomycetota</taxon>
        <taxon>Actinomycetes</taxon>
        <taxon>Kitasatosporales</taxon>
        <taxon>Streptomycetaceae</taxon>
        <taxon>Streptomyces</taxon>
    </lineage>
</organism>
<keyword evidence="3" id="KW-1185">Reference proteome</keyword>
<feature type="transmembrane region" description="Helical" evidence="1">
    <location>
        <begin position="119"/>
        <end position="140"/>
    </location>
</feature>
<keyword evidence="1" id="KW-0472">Membrane</keyword>
<sequence length="416" mass="44467">MHSPRYAFKTLVGPWLVLPTVVLEAVNFAQRGMPWRGEALWTVDWFAIVLFILGPLLAGAAAVDAARLSRPGNIHLVLATKQPHRPYLRAAAWSAGPVLAVHLLTIATGLIISGVHGSVPWPGIISAALIQCAAICWYTAIGSAIGRFASPLVAGAAAAVGAFTLIYLLGEGGSTGFNLLALGGATVSRLGYDYTPGYLATQLALFVITSALLLWLPLRQRSGLRLPTSAGAVCAALTVVLVASGPYALPADRLTPVTAAPTDCSGTEPKICLYPEHQRFKYQVVQHVQTLTEAANAAGYTSLMPERFDELSRTYRISDPTVSGMEIPADAYPSGQVRIEDVASALVRPLHCDLMYEEPGPGPTYWQEEFSLYATLLHTADIKVDPNEFPAPPKILSPQEVEKIMSSHRSCSLESA</sequence>
<feature type="transmembrane region" description="Helical" evidence="1">
    <location>
        <begin position="198"/>
        <end position="218"/>
    </location>
</feature>
<reference evidence="3" key="1">
    <citation type="journal article" date="2019" name="Int. J. Syst. Evol. Microbiol.">
        <title>The Global Catalogue of Microorganisms (GCM) 10K type strain sequencing project: providing services to taxonomists for standard genome sequencing and annotation.</title>
        <authorList>
            <consortium name="The Broad Institute Genomics Platform"/>
            <consortium name="The Broad Institute Genome Sequencing Center for Infectious Disease"/>
            <person name="Wu L."/>
            <person name="Ma J."/>
        </authorList>
    </citation>
    <scope>NUCLEOTIDE SEQUENCE [LARGE SCALE GENOMIC DNA]</scope>
    <source>
        <strain evidence="3">JCM 12763</strain>
    </source>
</reference>
<dbReference type="EMBL" id="JBHSPT010000124">
    <property type="protein sequence ID" value="MFC6060446.1"/>
    <property type="molecule type" value="Genomic_DNA"/>
</dbReference>
<feature type="transmembrane region" description="Helical" evidence="1">
    <location>
        <begin position="152"/>
        <end position="170"/>
    </location>
</feature>
<dbReference type="Proteomes" id="UP001596242">
    <property type="component" value="Unassembled WGS sequence"/>
</dbReference>
<accession>A0ABW1MAS0</accession>
<proteinExistence type="predicted"/>
<feature type="transmembrane region" description="Helical" evidence="1">
    <location>
        <begin position="87"/>
        <end position="113"/>
    </location>
</feature>
<evidence type="ECO:0000313" key="3">
    <source>
        <dbReference type="Proteomes" id="UP001596242"/>
    </source>
</evidence>
<feature type="transmembrane region" description="Helical" evidence="1">
    <location>
        <begin position="230"/>
        <end position="249"/>
    </location>
</feature>
<keyword evidence="1" id="KW-0812">Transmembrane</keyword>